<evidence type="ECO:0000313" key="5">
    <source>
        <dbReference type="Proteomes" id="UP000478636"/>
    </source>
</evidence>
<sequence length="176" mass="20652">MDRDTLKERTLLQQAERKQAYAITRQGDEIEIDRLTLELVEDFKSAFDLDMLAVRYTPLLAQYDYIVGDISAEQLRLKGFYRNDKNVANDDKIEALQDYLYEYVNFGAPYFVLENVNPRPLEQEARPKNANRSRRNQRRKSNSEKEKRVTKPPIAHKTAKSNNKKPGKRAFVIKQK</sequence>
<dbReference type="EMBL" id="WSZI01000013">
    <property type="protein sequence ID" value="MWN21283.1"/>
    <property type="molecule type" value="Genomic_DNA"/>
</dbReference>
<gene>
    <name evidence="3" type="ORF">FGL83_06975</name>
    <name evidence="2" type="ORF">GQS40_06305</name>
</gene>
<dbReference type="Proteomes" id="UP000478636">
    <property type="component" value="Unassembled WGS sequence"/>
</dbReference>
<protein>
    <submittedName>
        <fullName evidence="2">DUF1027 domain-containing protein</fullName>
    </submittedName>
</protein>
<feature type="compositionally biased region" description="Basic residues" evidence="1">
    <location>
        <begin position="157"/>
        <end position="168"/>
    </location>
</feature>
<name>A0A1B2A2H3_LEULA</name>
<dbReference type="AlphaFoldDB" id="A0A1B2A2H3"/>
<evidence type="ECO:0000313" key="3">
    <source>
        <dbReference type="EMBL" id="QEA44431.1"/>
    </source>
</evidence>
<dbReference type="Proteomes" id="UP000321298">
    <property type="component" value="Chromosome"/>
</dbReference>
<dbReference type="InterPro" id="IPR038141">
    <property type="entry name" value="YutD-like_sf"/>
</dbReference>
<dbReference type="STRING" id="1246.BCR17_07310"/>
<organism evidence="2 5">
    <name type="scientific">Leuconostoc lactis</name>
    <dbReference type="NCBI Taxonomy" id="1246"/>
    <lineage>
        <taxon>Bacteria</taxon>
        <taxon>Bacillati</taxon>
        <taxon>Bacillota</taxon>
        <taxon>Bacilli</taxon>
        <taxon>Lactobacillales</taxon>
        <taxon>Lactobacillaceae</taxon>
        <taxon>Leuconostoc</taxon>
    </lineage>
</organism>
<dbReference type="RefSeq" id="WP_010004442.1">
    <property type="nucleotide sequence ID" value="NZ_BJMJ01000009.1"/>
</dbReference>
<evidence type="ECO:0000256" key="1">
    <source>
        <dbReference type="SAM" id="MobiDB-lite"/>
    </source>
</evidence>
<keyword evidence="4" id="KW-1185">Reference proteome</keyword>
<reference evidence="3 4" key="1">
    <citation type="submission" date="2019-06" db="EMBL/GenBank/DDBJ databases">
        <title>Genome analyses of bacteria isolated from kimchi.</title>
        <authorList>
            <person name="Lee S."/>
            <person name="Ahn S."/>
            <person name="Roh S."/>
        </authorList>
    </citation>
    <scope>NUCLEOTIDE SEQUENCE [LARGE SCALE GENOMIC DNA]</scope>
    <source>
        <strain evidence="3 4">CBA3625</strain>
    </source>
</reference>
<proteinExistence type="predicted"/>
<dbReference type="Gene3D" id="3.50.4.20">
    <property type="match status" value="1"/>
</dbReference>
<dbReference type="Pfam" id="PF06265">
    <property type="entry name" value="YutD-like"/>
    <property type="match status" value="1"/>
</dbReference>
<dbReference type="EMBL" id="CP042387">
    <property type="protein sequence ID" value="QEA44431.1"/>
    <property type="molecule type" value="Genomic_DNA"/>
</dbReference>
<dbReference type="KEGG" id="llf:BCR17_07310"/>
<dbReference type="PIRSF" id="PIRSF012565">
    <property type="entry name" value="DUF1027"/>
    <property type="match status" value="1"/>
</dbReference>
<evidence type="ECO:0000313" key="2">
    <source>
        <dbReference type="EMBL" id="MWN21283.1"/>
    </source>
</evidence>
<evidence type="ECO:0000313" key="4">
    <source>
        <dbReference type="Proteomes" id="UP000321298"/>
    </source>
</evidence>
<reference evidence="2 5" key="2">
    <citation type="submission" date="2019-12" db="EMBL/GenBank/DDBJ databases">
        <title>Complete genome sequence of Leuconostoc lactis strain AVN1 provides insights into metabolic potential.</title>
        <authorList>
            <person name="Besrour N."/>
            <person name="Najjari A."/>
            <person name="Fhoula I."/>
            <person name="Jaballah S."/>
            <person name="Klibi N."/>
            <person name="Ouzari H.I."/>
        </authorList>
    </citation>
    <scope>NUCLEOTIDE SEQUENCE [LARGE SCALE GENOMIC DNA]</scope>
    <source>
        <strain evidence="2 5">AVN1</strain>
    </source>
</reference>
<accession>A0A1B2A2H3</accession>
<feature type="region of interest" description="Disordered" evidence="1">
    <location>
        <begin position="122"/>
        <end position="176"/>
    </location>
</feature>
<dbReference type="GeneID" id="66531938"/>
<feature type="compositionally biased region" description="Basic residues" evidence="1">
    <location>
        <begin position="129"/>
        <end position="140"/>
    </location>
</feature>
<dbReference type="InterPro" id="IPR009370">
    <property type="entry name" value="YutD-like"/>
</dbReference>